<dbReference type="GO" id="GO:0008320">
    <property type="term" value="F:protein transmembrane transporter activity"/>
    <property type="evidence" value="ECO:0007669"/>
    <property type="project" value="UniProtKB-UniRule"/>
</dbReference>
<name>A0ABD6EUM8_9BILA</name>
<comment type="caution">
    <text evidence="10">The sequence shown here is derived from an EMBL/GenBank/DDBJ whole genome shotgun (WGS) entry which is preliminary data.</text>
</comment>
<keyword evidence="11" id="KW-1185">Reference proteome</keyword>
<evidence type="ECO:0000313" key="10">
    <source>
        <dbReference type="EMBL" id="MFH4979950.1"/>
    </source>
</evidence>
<organism evidence="10 11">
    <name type="scientific">Gnathostoma spinigerum</name>
    <dbReference type="NCBI Taxonomy" id="75299"/>
    <lineage>
        <taxon>Eukaryota</taxon>
        <taxon>Metazoa</taxon>
        <taxon>Ecdysozoa</taxon>
        <taxon>Nematoda</taxon>
        <taxon>Chromadorea</taxon>
        <taxon>Rhabditida</taxon>
        <taxon>Spirurina</taxon>
        <taxon>Gnathostomatomorpha</taxon>
        <taxon>Gnathostomatoidea</taxon>
        <taxon>Gnathostomatidae</taxon>
        <taxon>Gnathostoma</taxon>
    </lineage>
</organism>
<comment type="subcellular location">
    <subcellularLocation>
        <location evidence="1 9">Mitochondrion inner membrane</location>
        <topology evidence="1 9">Multi-pass membrane protein</topology>
    </subcellularLocation>
</comment>
<evidence type="ECO:0000256" key="4">
    <source>
        <dbReference type="ARBA" id="ARBA00022792"/>
    </source>
</evidence>
<keyword evidence="9" id="KW-0653">Protein transport</keyword>
<dbReference type="PANTHER" id="PTHR14110">
    <property type="entry name" value="MITOCHONDRIAL IMPORT INNER MEMBRANE TRANSLOCASE SUBUNIT TIM22"/>
    <property type="match status" value="1"/>
</dbReference>
<evidence type="ECO:0000256" key="1">
    <source>
        <dbReference type="ARBA" id="ARBA00004448"/>
    </source>
</evidence>
<dbReference type="GO" id="GO:0045039">
    <property type="term" value="P:protein insertion into mitochondrial inner membrane"/>
    <property type="evidence" value="ECO:0007669"/>
    <property type="project" value="UniProtKB-UniRule"/>
</dbReference>
<keyword evidence="5 9" id="KW-1133">Transmembrane helix</keyword>
<evidence type="ECO:0000313" key="11">
    <source>
        <dbReference type="Proteomes" id="UP001608902"/>
    </source>
</evidence>
<comment type="similarity">
    <text evidence="2 9">Belongs to the Tim17/Tim22/Tim23 family.</text>
</comment>
<gene>
    <name evidence="10" type="ORF">AB6A40_006659</name>
</gene>
<reference evidence="10 11" key="1">
    <citation type="submission" date="2024-08" db="EMBL/GenBank/DDBJ databases">
        <title>Gnathostoma spinigerum genome.</title>
        <authorList>
            <person name="Gonzalez-Bertolin B."/>
            <person name="Monzon S."/>
            <person name="Zaballos A."/>
            <person name="Jimenez P."/>
            <person name="Dekumyoy P."/>
            <person name="Varona S."/>
            <person name="Cuesta I."/>
            <person name="Sumanam S."/>
            <person name="Adisakwattana P."/>
            <person name="Gasser R.B."/>
            <person name="Hernandez-Gonzalez A."/>
            <person name="Young N.D."/>
            <person name="Perteguer M.J."/>
        </authorList>
    </citation>
    <scope>NUCLEOTIDE SEQUENCE [LARGE SCALE GENOMIC DNA]</scope>
    <source>
        <strain evidence="10">AL3</strain>
        <tissue evidence="10">Liver</tissue>
    </source>
</reference>
<keyword evidence="4 9" id="KW-0999">Mitochondrion inner membrane</keyword>
<accession>A0ABD6EUM8</accession>
<evidence type="ECO:0000256" key="2">
    <source>
        <dbReference type="ARBA" id="ARBA00008444"/>
    </source>
</evidence>
<keyword evidence="7 9" id="KW-0472">Membrane</keyword>
<dbReference type="GO" id="GO:0042721">
    <property type="term" value="C:TIM22 mitochondrial import inner membrane insertion complex"/>
    <property type="evidence" value="ECO:0007669"/>
    <property type="project" value="UniProtKB-UniRule"/>
</dbReference>
<evidence type="ECO:0000256" key="8">
    <source>
        <dbReference type="ARBA" id="ARBA00024713"/>
    </source>
</evidence>
<proteinExistence type="inferred from homology"/>
<comment type="function">
    <text evidence="8 9">Essential core component of the TIM22 complex, a complex that mediates the import and insertion of multi-pass transmembrane proteins into the mitochondrial inner membrane. In the TIM22 complex, it constitutes the voltage-activated and signal-gated channel. Forms a twin-pore translocase that uses the membrane potential as external driving force in 2 voltage-dependent steps.</text>
</comment>
<dbReference type="Pfam" id="PF02466">
    <property type="entry name" value="Tim17"/>
    <property type="match status" value="1"/>
</dbReference>
<keyword evidence="3 9" id="KW-0812">Transmembrane</keyword>
<feature type="transmembrane region" description="Helical" evidence="9">
    <location>
        <begin position="196"/>
        <end position="214"/>
    </location>
</feature>
<evidence type="ECO:0000256" key="5">
    <source>
        <dbReference type="ARBA" id="ARBA00022989"/>
    </source>
</evidence>
<evidence type="ECO:0000256" key="7">
    <source>
        <dbReference type="ARBA" id="ARBA00023136"/>
    </source>
</evidence>
<dbReference type="Proteomes" id="UP001608902">
    <property type="component" value="Unassembled WGS sequence"/>
</dbReference>
<keyword evidence="9" id="KW-0811">Translocation</keyword>
<dbReference type="AlphaFoldDB" id="A0ABD6EUM8"/>
<evidence type="ECO:0000256" key="6">
    <source>
        <dbReference type="ARBA" id="ARBA00023128"/>
    </source>
</evidence>
<dbReference type="InterPro" id="IPR039175">
    <property type="entry name" value="TIM22"/>
</dbReference>
<keyword evidence="6 9" id="KW-0496">Mitochondrion</keyword>
<dbReference type="EMBL" id="JBGFUD010004861">
    <property type="protein sequence ID" value="MFH4979950.1"/>
    <property type="molecule type" value="Genomic_DNA"/>
</dbReference>
<keyword evidence="9" id="KW-0813">Transport</keyword>
<evidence type="ECO:0000256" key="3">
    <source>
        <dbReference type="ARBA" id="ARBA00022692"/>
    </source>
</evidence>
<feature type="transmembrane region" description="Helical" evidence="9">
    <location>
        <begin position="90"/>
        <end position="111"/>
    </location>
</feature>
<comment type="subunit">
    <text evidence="9">Component of the TIM22 complex.</text>
</comment>
<protein>
    <recommendedName>
        <fullName evidence="9">Mitochondrial import inner membrane translocase subunit TIM22</fullName>
    </recommendedName>
</protein>
<dbReference type="PANTHER" id="PTHR14110:SF0">
    <property type="entry name" value="MITOCHONDRIAL IMPORT INNER MEMBRANE TRANSLOCASE SUBUNIT TIM22"/>
    <property type="match status" value="1"/>
</dbReference>
<evidence type="ECO:0000256" key="9">
    <source>
        <dbReference type="RuleBase" id="RU367038"/>
    </source>
</evidence>
<sequence length="216" mass="24121">MANSLNVRQGIPLEELFGNPFAKKRERPQPVQLTNFTYEPSIYCKLMDEMIGTRTRPWNPERTPVKFTNTFLLPELSREELLMNRMMENCAVKSVIAGVLGYAVGIAFGLFTASVDPQMTFVGGDPTKPLSLADTWKEMKGRMRTYGKNFASLGLLFAGTECLLETYRAKCDWRNGTYSGFIVGSLLGLRAGIKPAILGGIGFGAFSTVIDYYMRR</sequence>